<evidence type="ECO:0008006" key="4">
    <source>
        <dbReference type="Google" id="ProtNLM"/>
    </source>
</evidence>
<protein>
    <recommendedName>
        <fullName evidence="4">Lipoprotein</fullName>
    </recommendedName>
</protein>
<reference evidence="3" key="1">
    <citation type="journal article" date="2019" name="Int. J. Syst. Evol. Microbiol.">
        <title>The Global Catalogue of Microorganisms (GCM) 10K type strain sequencing project: providing services to taxonomists for standard genome sequencing and annotation.</title>
        <authorList>
            <consortium name="The Broad Institute Genomics Platform"/>
            <consortium name="The Broad Institute Genome Sequencing Center for Infectious Disease"/>
            <person name="Wu L."/>
            <person name="Ma J."/>
        </authorList>
    </citation>
    <scope>NUCLEOTIDE SEQUENCE [LARGE SCALE GENOMIC DNA]</scope>
    <source>
        <strain evidence="3">JCM 9731</strain>
    </source>
</reference>
<dbReference type="PROSITE" id="PS51257">
    <property type="entry name" value="PROKAR_LIPOPROTEIN"/>
    <property type="match status" value="1"/>
</dbReference>
<organism evidence="2 3">
    <name type="scientific">Bacillus carboniphilus</name>
    <dbReference type="NCBI Taxonomy" id="86663"/>
    <lineage>
        <taxon>Bacteria</taxon>
        <taxon>Bacillati</taxon>
        <taxon>Bacillota</taxon>
        <taxon>Bacilli</taxon>
        <taxon>Bacillales</taxon>
        <taxon>Bacillaceae</taxon>
        <taxon>Bacillus</taxon>
    </lineage>
</organism>
<sequence>MKNFLRKLFAVTLATFLVTSVVACDDAPGEDEIGDGEIQDEE</sequence>
<accession>A0ABP3FHW5</accession>
<evidence type="ECO:0000313" key="2">
    <source>
        <dbReference type="EMBL" id="GAA0315482.1"/>
    </source>
</evidence>
<evidence type="ECO:0000256" key="1">
    <source>
        <dbReference type="SAM" id="SignalP"/>
    </source>
</evidence>
<keyword evidence="1" id="KW-0732">Signal</keyword>
<comment type="caution">
    <text evidence="2">The sequence shown here is derived from an EMBL/GenBank/DDBJ whole genome shotgun (WGS) entry which is preliminary data.</text>
</comment>
<dbReference type="EMBL" id="BAAADJ010000003">
    <property type="protein sequence ID" value="GAA0315482.1"/>
    <property type="molecule type" value="Genomic_DNA"/>
</dbReference>
<evidence type="ECO:0000313" key="3">
    <source>
        <dbReference type="Proteomes" id="UP001500782"/>
    </source>
</evidence>
<dbReference type="Proteomes" id="UP001500782">
    <property type="component" value="Unassembled WGS sequence"/>
</dbReference>
<gene>
    <name evidence="2" type="ORF">GCM10008967_02570</name>
</gene>
<name>A0ABP3FHW5_9BACI</name>
<proteinExistence type="predicted"/>
<dbReference type="RefSeq" id="WP_343795640.1">
    <property type="nucleotide sequence ID" value="NZ_BAAADJ010000003.1"/>
</dbReference>
<feature type="signal peptide" evidence="1">
    <location>
        <begin position="1"/>
        <end position="23"/>
    </location>
</feature>
<feature type="chain" id="PRO_5045281256" description="Lipoprotein" evidence="1">
    <location>
        <begin position="24"/>
        <end position="42"/>
    </location>
</feature>
<keyword evidence="3" id="KW-1185">Reference proteome</keyword>